<comment type="caution">
    <text evidence="5">The sequence shown here is derived from an EMBL/GenBank/DDBJ whole genome shotgun (WGS) entry which is preliminary data.</text>
</comment>
<dbReference type="Gene3D" id="1.10.10.10">
    <property type="entry name" value="Winged helix-like DNA-binding domain superfamily/Winged helix DNA-binding domain"/>
    <property type="match status" value="1"/>
</dbReference>
<dbReference type="RefSeq" id="WP_157337410.1">
    <property type="nucleotide sequence ID" value="NZ_RHLK01000010.1"/>
</dbReference>
<dbReference type="PANTHER" id="PTHR42756">
    <property type="entry name" value="TRANSCRIPTIONAL REGULATOR, MARR"/>
    <property type="match status" value="1"/>
</dbReference>
<dbReference type="AlphaFoldDB" id="A0A7X3FJX9"/>
<proteinExistence type="predicted"/>
<organism evidence="5 6">
    <name type="scientific">Paenibacillus lutrae</name>
    <dbReference type="NCBI Taxonomy" id="2078573"/>
    <lineage>
        <taxon>Bacteria</taxon>
        <taxon>Bacillati</taxon>
        <taxon>Bacillota</taxon>
        <taxon>Bacilli</taxon>
        <taxon>Bacillales</taxon>
        <taxon>Paenibacillaceae</taxon>
        <taxon>Paenibacillus</taxon>
    </lineage>
</organism>
<protein>
    <submittedName>
        <fullName evidence="5">MarR family transcriptional regulator</fullName>
    </submittedName>
</protein>
<feature type="domain" description="HTH marR-type" evidence="4">
    <location>
        <begin position="1"/>
        <end position="130"/>
    </location>
</feature>
<dbReference type="InterPro" id="IPR011991">
    <property type="entry name" value="ArsR-like_HTH"/>
</dbReference>
<dbReference type="CDD" id="cd00090">
    <property type="entry name" value="HTH_ARSR"/>
    <property type="match status" value="1"/>
</dbReference>
<keyword evidence="2" id="KW-0238">DNA-binding</keyword>
<dbReference type="GO" id="GO:0003677">
    <property type="term" value="F:DNA binding"/>
    <property type="evidence" value="ECO:0007669"/>
    <property type="project" value="UniProtKB-KW"/>
</dbReference>
<evidence type="ECO:0000256" key="3">
    <source>
        <dbReference type="ARBA" id="ARBA00023163"/>
    </source>
</evidence>
<keyword evidence="6" id="KW-1185">Reference proteome</keyword>
<dbReference type="PROSITE" id="PS50995">
    <property type="entry name" value="HTH_MARR_2"/>
    <property type="match status" value="1"/>
</dbReference>
<dbReference type="Pfam" id="PF01047">
    <property type="entry name" value="MarR"/>
    <property type="match status" value="1"/>
</dbReference>
<dbReference type="EMBL" id="RHLK01000010">
    <property type="protein sequence ID" value="MVP01093.1"/>
    <property type="molecule type" value="Genomic_DNA"/>
</dbReference>
<dbReference type="InterPro" id="IPR000835">
    <property type="entry name" value="HTH_MarR-typ"/>
</dbReference>
<dbReference type="PANTHER" id="PTHR42756:SF1">
    <property type="entry name" value="TRANSCRIPTIONAL REPRESSOR OF EMRAB OPERON"/>
    <property type="match status" value="1"/>
</dbReference>
<accession>A0A7X3FJX9</accession>
<dbReference type="PRINTS" id="PR00598">
    <property type="entry name" value="HTHMARR"/>
</dbReference>
<evidence type="ECO:0000256" key="2">
    <source>
        <dbReference type="ARBA" id="ARBA00023125"/>
    </source>
</evidence>
<gene>
    <name evidence="5" type="ORF">EDM21_16470</name>
</gene>
<dbReference type="GO" id="GO:0003700">
    <property type="term" value="F:DNA-binding transcription factor activity"/>
    <property type="evidence" value="ECO:0007669"/>
    <property type="project" value="InterPro"/>
</dbReference>
<dbReference type="SMART" id="SM00347">
    <property type="entry name" value="HTH_MARR"/>
    <property type="match status" value="1"/>
</dbReference>
<evidence type="ECO:0000259" key="4">
    <source>
        <dbReference type="PROSITE" id="PS50995"/>
    </source>
</evidence>
<keyword evidence="1" id="KW-0805">Transcription regulation</keyword>
<dbReference type="SUPFAM" id="SSF46785">
    <property type="entry name" value="Winged helix' DNA-binding domain"/>
    <property type="match status" value="1"/>
</dbReference>
<evidence type="ECO:0000256" key="1">
    <source>
        <dbReference type="ARBA" id="ARBA00023015"/>
    </source>
</evidence>
<keyword evidence="3" id="KW-0804">Transcription</keyword>
<reference evidence="5 6" key="1">
    <citation type="journal article" date="2019" name="Microorganisms">
        <title>Paenibacillus lutrae sp. nov., A Chitinolytic Species Isolated from A River Otter in Castril Natural Park, Granada, Spain.</title>
        <authorList>
            <person name="Rodriguez M."/>
            <person name="Reina J.C."/>
            <person name="Bejar V."/>
            <person name="Llamas I."/>
        </authorList>
    </citation>
    <scope>NUCLEOTIDE SEQUENCE [LARGE SCALE GENOMIC DNA]</scope>
    <source>
        <strain evidence="5 6">N10</strain>
    </source>
</reference>
<dbReference type="InterPro" id="IPR036390">
    <property type="entry name" value="WH_DNA-bd_sf"/>
</dbReference>
<dbReference type="OrthoDB" id="162531at2"/>
<sequence>MISQMRKLSTRIVLFHQNAASSIGVIHTDLKTADILNETGPITAGELSKITGLTTGTVTALLDRLEDVGFITRQKDPRDGRRVIIVPNLERQKSYHTLYEPLSQHTQKLCSSYTQQELEVIHSFLTQMTGVFELANEQIGSYSRDQE</sequence>
<name>A0A7X3FJX9_9BACL</name>
<evidence type="ECO:0000313" key="5">
    <source>
        <dbReference type="EMBL" id="MVP01093.1"/>
    </source>
</evidence>
<evidence type="ECO:0000313" key="6">
    <source>
        <dbReference type="Proteomes" id="UP000490800"/>
    </source>
</evidence>
<dbReference type="InterPro" id="IPR036388">
    <property type="entry name" value="WH-like_DNA-bd_sf"/>
</dbReference>
<dbReference type="Proteomes" id="UP000490800">
    <property type="component" value="Unassembled WGS sequence"/>
</dbReference>